<evidence type="ECO:0000313" key="4">
    <source>
        <dbReference type="Proteomes" id="UP000749559"/>
    </source>
</evidence>
<feature type="compositionally biased region" description="Low complexity" evidence="1">
    <location>
        <begin position="221"/>
        <end position="233"/>
    </location>
</feature>
<proteinExistence type="predicted"/>
<feature type="region of interest" description="Disordered" evidence="1">
    <location>
        <begin position="194"/>
        <end position="260"/>
    </location>
</feature>
<sequence>MWLFATCPYVILLSIVNVDIGAIHALTTTASPPGDECAMWKSVTNNLTHNPWILMHCTDHSSCNGFDCAATYSNNGYITSMQDFSLSFCFGLVLNQCDSPLNMVTFMEVPDKKINFTKKFYEFYEDVTYQIPGTTYDLGVGTADAFVDVTLEKSDDGKFITIGLLLKVRVKVPTLPAQWPDELQRAVLPTTTIPAHPCKSKAPMPTPRHQCVPPMKKDSGLRSSSPTTSSGRPPVKPPTERPYKPVPTKRPLQHTQQPPA</sequence>
<feature type="non-terminal residue" evidence="3">
    <location>
        <position position="260"/>
    </location>
</feature>
<evidence type="ECO:0000256" key="1">
    <source>
        <dbReference type="SAM" id="MobiDB-lite"/>
    </source>
</evidence>
<gene>
    <name evidence="3" type="ORF">OFUS_LOCUS16747</name>
</gene>
<evidence type="ECO:0000313" key="3">
    <source>
        <dbReference type="EMBL" id="CAH1791690.1"/>
    </source>
</evidence>
<dbReference type="AlphaFoldDB" id="A0A8S4PDD4"/>
<organism evidence="3 4">
    <name type="scientific">Owenia fusiformis</name>
    <name type="common">Polychaete worm</name>
    <dbReference type="NCBI Taxonomy" id="6347"/>
    <lineage>
        <taxon>Eukaryota</taxon>
        <taxon>Metazoa</taxon>
        <taxon>Spiralia</taxon>
        <taxon>Lophotrochozoa</taxon>
        <taxon>Annelida</taxon>
        <taxon>Polychaeta</taxon>
        <taxon>Sedentaria</taxon>
        <taxon>Canalipalpata</taxon>
        <taxon>Sabellida</taxon>
        <taxon>Oweniida</taxon>
        <taxon>Oweniidae</taxon>
        <taxon>Owenia</taxon>
    </lineage>
</organism>
<reference evidence="3" key="1">
    <citation type="submission" date="2022-03" db="EMBL/GenBank/DDBJ databases">
        <authorList>
            <person name="Martin C."/>
        </authorList>
    </citation>
    <scope>NUCLEOTIDE SEQUENCE</scope>
</reference>
<comment type="caution">
    <text evidence="3">The sequence shown here is derived from an EMBL/GenBank/DDBJ whole genome shotgun (WGS) entry which is preliminary data.</text>
</comment>
<protein>
    <submittedName>
        <fullName evidence="3">Uncharacterized protein</fullName>
    </submittedName>
</protein>
<dbReference type="OrthoDB" id="6119578at2759"/>
<keyword evidence="4" id="KW-1185">Reference proteome</keyword>
<name>A0A8S4PDD4_OWEFU</name>
<dbReference type="EMBL" id="CAIIXF020000008">
    <property type="protein sequence ID" value="CAH1791690.1"/>
    <property type="molecule type" value="Genomic_DNA"/>
</dbReference>
<feature type="chain" id="PRO_5035750710" evidence="2">
    <location>
        <begin position="26"/>
        <end position="260"/>
    </location>
</feature>
<evidence type="ECO:0000256" key="2">
    <source>
        <dbReference type="SAM" id="SignalP"/>
    </source>
</evidence>
<dbReference type="Proteomes" id="UP000749559">
    <property type="component" value="Unassembled WGS sequence"/>
</dbReference>
<accession>A0A8S4PDD4</accession>
<feature type="signal peptide" evidence="2">
    <location>
        <begin position="1"/>
        <end position="25"/>
    </location>
</feature>
<keyword evidence="2" id="KW-0732">Signal</keyword>